<dbReference type="VEuPathDB" id="FungiDB:EYZ11_000760"/>
<name>A0A4V3UQN0_9EURO</name>
<dbReference type="PROSITE" id="PS00028">
    <property type="entry name" value="ZINC_FINGER_C2H2_1"/>
    <property type="match status" value="1"/>
</dbReference>
<comment type="caution">
    <text evidence="3">The sequence shown here is derived from an EMBL/GenBank/DDBJ whole genome shotgun (WGS) entry which is preliminary data.</text>
</comment>
<dbReference type="Proteomes" id="UP000308092">
    <property type="component" value="Unassembled WGS sequence"/>
</dbReference>
<dbReference type="Gene3D" id="3.30.160.60">
    <property type="entry name" value="Classic Zinc Finger"/>
    <property type="match status" value="1"/>
</dbReference>
<evidence type="ECO:0000259" key="2">
    <source>
        <dbReference type="PROSITE" id="PS50157"/>
    </source>
</evidence>
<accession>A0A4V3UQN0</accession>
<protein>
    <recommendedName>
        <fullName evidence="2">C2H2-type domain-containing protein</fullName>
    </recommendedName>
</protein>
<dbReference type="InterPro" id="IPR013087">
    <property type="entry name" value="Znf_C2H2_type"/>
</dbReference>
<keyword evidence="1" id="KW-0862">Zinc</keyword>
<dbReference type="InterPro" id="IPR036236">
    <property type="entry name" value="Znf_C2H2_sf"/>
</dbReference>
<dbReference type="GO" id="GO:0008270">
    <property type="term" value="F:zinc ion binding"/>
    <property type="evidence" value="ECO:0007669"/>
    <property type="project" value="UniProtKB-KW"/>
</dbReference>
<organism evidence="3 4">
    <name type="scientific">Aspergillus tanneri</name>
    <dbReference type="NCBI Taxonomy" id="1220188"/>
    <lineage>
        <taxon>Eukaryota</taxon>
        <taxon>Fungi</taxon>
        <taxon>Dikarya</taxon>
        <taxon>Ascomycota</taxon>
        <taxon>Pezizomycotina</taxon>
        <taxon>Eurotiomycetes</taxon>
        <taxon>Eurotiomycetidae</taxon>
        <taxon>Eurotiales</taxon>
        <taxon>Aspergillaceae</taxon>
        <taxon>Aspergillus</taxon>
        <taxon>Aspergillus subgen. Circumdati</taxon>
    </lineage>
</organism>
<dbReference type="PROSITE" id="PS50157">
    <property type="entry name" value="ZINC_FINGER_C2H2_2"/>
    <property type="match status" value="1"/>
</dbReference>
<gene>
    <name evidence="3" type="ORF">EYZ11_000760</name>
</gene>
<evidence type="ECO:0000256" key="1">
    <source>
        <dbReference type="PROSITE-ProRule" id="PRU00042"/>
    </source>
</evidence>
<keyword evidence="4" id="KW-1185">Reference proteome</keyword>
<keyword evidence="1" id="KW-0479">Metal-binding</keyword>
<feature type="domain" description="C2H2-type" evidence="2">
    <location>
        <begin position="17"/>
        <end position="44"/>
    </location>
</feature>
<dbReference type="EMBL" id="SOSA01000012">
    <property type="protein sequence ID" value="THC99710.1"/>
    <property type="molecule type" value="Genomic_DNA"/>
</dbReference>
<sequence length="193" mass="21782">MTEPTQSQSLKVQNREWTCRICSLNFQRYDHFKRHLNTHNTDKPYRWMHCDVTGSHAPRVYGLGGRCQSPFKAVKKNMHVTVVQNSKSPVMGDILASSVNFDRSNAHISVYMISKGWIKSPFPAPVENRIRNPTRQNFSIPAIKTGAGVIRNGTSAIRHFIPHGIYGLGLRGSSSRAKRVSRWTAHLSVRSAV</sequence>
<evidence type="ECO:0000313" key="4">
    <source>
        <dbReference type="Proteomes" id="UP000308092"/>
    </source>
</evidence>
<keyword evidence="1" id="KW-0863">Zinc-finger</keyword>
<proteinExistence type="predicted"/>
<reference evidence="3 4" key="1">
    <citation type="submission" date="2019-03" db="EMBL/GenBank/DDBJ databases">
        <title>The genome sequence of a newly discovered highly antifungal drug resistant Aspergillus species, Aspergillus tanneri NIH 1004.</title>
        <authorList>
            <person name="Mounaud S."/>
            <person name="Singh I."/>
            <person name="Joardar V."/>
            <person name="Pakala S."/>
            <person name="Pakala S."/>
            <person name="Venepally P."/>
            <person name="Hoover J."/>
            <person name="Nierman W."/>
            <person name="Chung J."/>
            <person name="Losada L."/>
        </authorList>
    </citation>
    <scope>NUCLEOTIDE SEQUENCE [LARGE SCALE GENOMIC DNA]</scope>
    <source>
        <strain evidence="3 4">NIH1004</strain>
    </source>
</reference>
<evidence type="ECO:0000313" key="3">
    <source>
        <dbReference type="EMBL" id="THC99710.1"/>
    </source>
</evidence>
<dbReference type="AlphaFoldDB" id="A0A4V3UQN0"/>
<dbReference type="SUPFAM" id="SSF57667">
    <property type="entry name" value="beta-beta-alpha zinc fingers"/>
    <property type="match status" value="1"/>
</dbReference>